<sequence>VTLWVERGISTLPPAVSNAKQAKVAVSTTTKRVTKLKTDQMKTSARGAVAETPMPVLSKKSFKKLPQWDFEDVYNQDAPPRQTTCAQSVRNSEDESFKKAFLPNMRLFIHKDNINMSEWNRLSHFNNPFGFMEFKYDDVMASVRLIPKPKEPLLSPKAGSGGCIRCAVVGTAGILNGSKMGKEIDSHDYVFRMNGAIIKGYEEDVGNKTSVYVHTAHSITTSMYLLKKYGYSSVPNDEGIKYVLIPEGMRDFNWLQGLLKGERIAAGPYHNKRPRTYYAGQYNESRFYVLHQDFLRYVRNRFLKSPNLNASFWAIVRPTNGAFTVFLALHTCDTVSLYGFMTEDYKKYSNYYVEKHVKTHVVFYANHDYILEMKTWKKLHDNKIIRLYQRADSDTGTEKQK</sequence>
<organism evidence="18 19">
    <name type="scientific">Seriola lalandi dorsalis</name>
    <dbReference type="NCBI Taxonomy" id="1841481"/>
    <lineage>
        <taxon>Eukaryota</taxon>
        <taxon>Metazoa</taxon>
        <taxon>Chordata</taxon>
        <taxon>Craniata</taxon>
        <taxon>Vertebrata</taxon>
        <taxon>Euteleostomi</taxon>
        <taxon>Actinopterygii</taxon>
        <taxon>Neopterygii</taxon>
        <taxon>Teleostei</taxon>
        <taxon>Neoteleostei</taxon>
        <taxon>Acanthomorphata</taxon>
        <taxon>Carangaria</taxon>
        <taxon>Carangiformes</taxon>
        <taxon>Carangidae</taxon>
        <taxon>Seriola</taxon>
    </lineage>
</organism>
<evidence type="ECO:0000256" key="4">
    <source>
        <dbReference type="ARBA" id="ARBA00022676"/>
    </source>
</evidence>
<evidence type="ECO:0000256" key="13">
    <source>
        <dbReference type="ARBA" id="ARBA00036348"/>
    </source>
</evidence>
<evidence type="ECO:0000256" key="10">
    <source>
        <dbReference type="ARBA" id="ARBA00023136"/>
    </source>
</evidence>
<evidence type="ECO:0000256" key="9">
    <source>
        <dbReference type="ARBA" id="ARBA00023034"/>
    </source>
</evidence>
<evidence type="ECO:0000256" key="17">
    <source>
        <dbReference type="PIRSR" id="PIRSR005557-2"/>
    </source>
</evidence>
<dbReference type="AlphaFoldDB" id="A0A3B4YI71"/>
<dbReference type="PIRSF" id="PIRSF005557">
    <property type="entry name" value="Sialyl_trans"/>
    <property type="match status" value="1"/>
</dbReference>
<keyword evidence="9" id="KW-0333">Golgi apparatus</keyword>
<evidence type="ECO:0000256" key="2">
    <source>
        <dbReference type="ARBA" id="ARBA00004922"/>
    </source>
</evidence>
<dbReference type="EC" id="2.4.3.3" evidence="14"/>
<evidence type="ECO:0000256" key="16">
    <source>
        <dbReference type="ARBA" id="ARBA00052285"/>
    </source>
</evidence>
<dbReference type="STRING" id="1841481.ENSSLDP00000022654"/>
<reference evidence="18" key="2">
    <citation type="submission" date="2025-09" db="UniProtKB">
        <authorList>
            <consortium name="Ensembl"/>
        </authorList>
    </citation>
    <scope>IDENTIFICATION</scope>
</reference>
<evidence type="ECO:0000256" key="6">
    <source>
        <dbReference type="ARBA" id="ARBA00022692"/>
    </source>
</evidence>
<accession>A0A3B4YI71</accession>
<dbReference type="GO" id="GO:0009312">
    <property type="term" value="P:oligosaccharide biosynthetic process"/>
    <property type="evidence" value="ECO:0007669"/>
    <property type="project" value="TreeGrafter"/>
</dbReference>
<name>A0A3B4YI71_SERLL</name>
<dbReference type="InterPro" id="IPR038578">
    <property type="entry name" value="GT29-like_sf"/>
</dbReference>
<comment type="catalytic activity">
    <reaction evidence="13">
        <text>a beta-D-galactosyl-(1-&gt;3)-N-acetyl-alpha-D-galactosaminyl derivative + CMP-N-acetyl-beta-neuraminate = a beta-D-galactosyl-(1-&gt;3)-[N-acetyl-alpha-neuraminyl-(2-&gt;6)]-N-acetyl-alpha-D-galactosaminyl derivative + CMP + H(+)</text>
        <dbReference type="Rhea" id="RHEA:11136"/>
        <dbReference type="ChEBI" id="CHEBI:15378"/>
        <dbReference type="ChEBI" id="CHEBI:57812"/>
        <dbReference type="ChEBI" id="CHEBI:60377"/>
        <dbReference type="ChEBI" id="CHEBI:133470"/>
        <dbReference type="ChEBI" id="CHEBI:140764"/>
        <dbReference type="EC" id="2.4.3.3"/>
    </reaction>
    <physiologicalReaction direction="left-to-right" evidence="13">
        <dbReference type="Rhea" id="RHEA:11137"/>
    </physiologicalReaction>
</comment>
<dbReference type="PANTHER" id="PTHR45941">
    <property type="entry name" value="ALPHA-N-ACETYLGALACTOSAMINIDE ALPHA-2,6-SIALYLTRANSFERASE 2-LIKE-RELATED"/>
    <property type="match status" value="1"/>
</dbReference>
<dbReference type="InterPro" id="IPR001675">
    <property type="entry name" value="Glyco_trans_29"/>
</dbReference>
<evidence type="ECO:0000256" key="14">
    <source>
        <dbReference type="ARBA" id="ARBA00039109"/>
    </source>
</evidence>
<evidence type="ECO:0000256" key="3">
    <source>
        <dbReference type="ARBA" id="ARBA00006003"/>
    </source>
</evidence>
<comment type="pathway">
    <text evidence="2">Protein modification; protein glycosylation.</text>
</comment>
<dbReference type="Ensembl" id="ENSSLDT00000023389.1">
    <property type="protein sequence ID" value="ENSSLDP00000022654.1"/>
    <property type="gene ID" value="ENSSLDG00000017671.1"/>
</dbReference>
<comment type="subcellular location">
    <subcellularLocation>
        <location evidence="1">Golgi apparatus membrane</location>
        <topology evidence="1">Single-pass type II membrane protein</topology>
    </subcellularLocation>
</comment>
<comment type="catalytic activity">
    <reaction evidence="16">
        <text>a 3-O-[N-acetyl-alpha-D-galactosaminyl]-L-threonyl-[protein] + CMP-N-acetyl-beta-neuraminate = a 3-O-[N-acetyl-alpha-neuraminosyl-(2-&gt;6)-N-acetyl-alpha-D-galactosaminyl]-L-threonyl-[protein] + CMP + H(+)</text>
        <dbReference type="Rhea" id="RHEA:81643"/>
        <dbReference type="Rhea" id="RHEA-COMP:11689"/>
        <dbReference type="Rhea" id="RHEA-COMP:19720"/>
        <dbReference type="ChEBI" id="CHEBI:15378"/>
        <dbReference type="ChEBI" id="CHEBI:57812"/>
        <dbReference type="ChEBI" id="CHEBI:60377"/>
        <dbReference type="ChEBI" id="CHEBI:87075"/>
        <dbReference type="ChEBI" id="CHEBI:231970"/>
    </reaction>
    <physiologicalReaction direction="left-to-right" evidence="16">
        <dbReference type="Rhea" id="RHEA:81644"/>
    </physiologicalReaction>
</comment>
<keyword evidence="5" id="KW-0808">Transferase</keyword>
<dbReference type="GO" id="GO:0000139">
    <property type="term" value="C:Golgi membrane"/>
    <property type="evidence" value="ECO:0007669"/>
    <property type="project" value="UniProtKB-SubCell"/>
</dbReference>
<dbReference type="Pfam" id="PF00777">
    <property type="entry name" value="Glyco_transf_29"/>
    <property type="match status" value="1"/>
</dbReference>
<evidence type="ECO:0000256" key="11">
    <source>
        <dbReference type="ARBA" id="ARBA00023157"/>
    </source>
</evidence>
<dbReference type="Gene3D" id="3.90.1480.20">
    <property type="entry name" value="Glycosyl transferase family 29"/>
    <property type="match status" value="1"/>
</dbReference>
<dbReference type="Proteomes" id="UP000261360">
    <property type="component" value="Unplaced"/>
</dbReference>
<evidence type="ECO:0000256" key="5">
    <source>
        <dbReference type="ARBA" id="ARBA00022679"/>
    </source>
</evidence>
<keyword evidence="19" id="KW-1185">Reference proteome</keyword>
<keyword evidence="6" id="KW-0812">Transmembrane</keyword>
<evidence type="ECO:0000256" key="1">
    <source>
        <dbReference type="ARBA" id="ARBA00004323"/>
    </source>
</evidence>
<keyword evidence="8" id="KW-1133">Transmembrane helix</keyword>
<keyword evidence="12" id="KW-0325">Glycoprotein</keyword>
<proteinExistence type="inferred from homology"/>
<evidence type="ECO:0000256" key="7">
    <source>
        <dbReference type="ARBA" id="ARBA00022968"/>
    </source>
</evidence>
<dbReference type="GeneTree" id="ENSGT00940000159930"/>
<comment type="catalytic activity">
    <reaction evidence="15">
        <text>a 3-O-[N-acetyl-alpha-neuraminyl-(2-&gt;3)-beta-D-galactosyl-(1-&gt;3)-N-acetyl-alpha-D-galactosaminyl]-L-threonyl-[protein] + CMP-N-acetyl-beta-neuraminate = a 3-O-{alpha-Neu5Ac-(2-&gt;3)-beta-D-Gal-(1-&gt;3)-[alpha-Neu5Ac-(2-&gt;6)]-alpha-D-GalNAc}-L-threonyl-[protein] + CMP + H(+)</text>
        <dbReference type="Rhea" id="RHEA:81659"/>
        <dbReference type="Rhea" id="RHEA-COMP:14417"/>
        <dbReference type="Rhea" id="RHEA-COMP:16763"/>
        <dbReference type="ChEBI" id="CHEBI:15378"/>
        <dbReference type="ChEBI" id="CHEBI:57812"/>
        <dbReference type="ChEBI" id="CHEBI:60377"/>
        <dbReference type="ChEBI" id="CHEBI:139598"/>
        <dbReference type="ChEBI" id="CHEBI:156398"/>
    </reaction>
    <physiologicalReaction direction="left-to-right" evidence="15">
        <dbReference type="Rhea" id="RHEA:81660"/>
    </physiologicalReaction>
</comment>
<dbReference type="PANTHER" id="PTHR45941:SF1">
    <property type="entry name" value="ALPHA-N-ACETYLGALACTOSAMINIDE ALPHA-2,6-SIALYLTRANSFERASE 1"/>
    <property type="match status" value="1"/>
</dbReference>
<evidence type="ECO:0000256" key="12">
    <source>
        <dbReference type="ARBA" id="ARBA00023180"/>
    </source>
</evidence>
<feature type="disulfide bond" evidence="17">
    <location>
        <begin position="166"/>
        <end position="332"/>
    </location>
</feature>
<evidence type="ECO:0000256" key="8">
    <source>
        <dbReference type="ARBA" id="ARBA00022989"/>
    </source>
</evidence>
<dbReference type="GO" id="GO:0001665">
    <property type="term" value="F:alpha-N-acetylgalactosaminide alpha-2,6-sialyltransferase activity"/>
    <property type="evidence" value="ECO:0007669"/>
    <property type="project" value="UniProtKB-EC"/>
</dbReference>
<evidence type="ECO:0000313" key="18">
    <source>
        <dbReference type="Ensembl" id="ENSSLDP00000022654.1"/>
    </source>
</evidence>
<dbReference type="InterPro" id="IPR012163">
    <property type="entry name" value="Sialyl_trans"/>
</dbReference>
<protein>
    <recommendedName>
        <fullName evidence="14">alpha-N-acetylgalactosaminide alpha-2,6-sialyltransferase</fullName>
        <ecNumber evidence="14">2.4.3.3</ecNumber>
    </recommendedName>
</protein>
<keyword evidence="10" id="KW-0472">Membrane</keyword>
<evidence type="ECO:0000256" key="15">
    <source>
        <dbReference type="ARBA" id="ARBA00050664"/>
    </source>
</evidence>
<dbReference type="FunFam" id="3.90.1480.20:FF:000015">
    <property type="entry name" value="Lactosylceramide alpha-2,3-sialyltransferase"/>
    <property type="match status" value="1"/>
</dbReference>
<reference evidence="18" key="1">
    <citation type="submission" date="2025-08" db="UniProtKB">
        <authorList>
            <consortium name="Ensembl"/>
        </authorList>
    </citation>
    <scope>IDENTIFICATION</scope>
</reference>
<keyword evidence="4" id="KW-0328">Glycosyltransferase</keyword>
<comment type="similarity">
    <text evidence="3">Belongs to the glycosyltransferase 29 family.</text>
</comment>
<keyword evidence="7" id="KW-0735">Signal-anchor</keyword>
<keyword evidence="11" id="KW-1015">Disulfide bond</keyword>
<evidence type="ECO:0000313" key="19">
    <source>
        <dbReference type="Proteomes" id="UP000261360"/>
    </source>
</evidence>